<keyword evidence="1" id="KW-0472">Membrane</keyword>
<dbReference type="Proteomes" id="UP000008281">
    <property type="component" value="Unassembled WGS sequence"/>
</dbReference>
<organism evidence="3">
    <name type="scientific">Caenorhabditis remanei</name>
    <name type="common">Caenorhabditis vulgaris</name>
    <dbReference type="NCBI Taxonomy" id="31234"/>
    <lineage>
        <taxon>Eukaryota</taxon>
        <taxon>Metazoa</taxon>
        <taxon>Ecdysozoa</taxon>
        <taxon>Nematoda</taxon>
        <taxon>Chromadorea</taxon>
        <taxon>Rhabditida</taxon>
        <taxon>Rhabditina</taxon>
        <taxon>Rhabditomorpha</taxon>
        <taxon>Rhabditoidea</taxon>
        <taxon>Rhabditidae</taxon>
        <taxon>Peloderinae</taxon>
        <taxon>Caenorhabditis</taxon>
    </lineage>
</organism>
<dbReference type="EMBL" id="DS268449">
    <property type="protein sequence ID" value="EFP03505.1"/>
    <property type="molecule type" value="Genomic_DNA"/>
</dbReference>
<name>E3MIW6_CAERE</name>
<dbReference type="Pfam" id="PF10318">
    <property type="entry name" value="7TM_GPCR_Srh"/>
    <property type="match status" value="1"/>
</dbReference>
<dbReference type="PANTHER" id="PTHR22941:SF34">
    <property type="entry name" value="SERPENTINE RECEPTOR, CLASS H-RELATED"/>
    <property type="match status" value="1"/>
</dbReference>
<protein>
    <recommendedName>
        <fullName evidence="4">Serpentine Receptor, class H</fullName>
    </recommendedName>
</protein>
<feature type="transmembrane region" description="Helical" evidence="1">
    <location>
        <begin position="30"/>
        <end position="53"/>
    </location>
</feature>
<dbReference type="PANTHER" id="PTHR22941">
    <property type="entry name" value="SERPENTINE RECEPTOR"/>
    <property type="match status" value="1"/>
</dbReference>
<proteinExistence type="predicted"/>
<keyword evidence="1" id="KW-0812">Transmembrane</keyword>
<reference evidence="2" key="1">
    <citation type="submission" date="2007-07" db="EMBL/GenBank/DDBJ databases">
        <title>PCAP assembly of the Caenorhabditis remanei genome.</title>
        <authorList>
            <consortium name="The Caenorhabditis remanei Sequencing Consortium"/>
            <person name="Wilson R.K."/>
        </authorList>
    </citation>
    <scope>NUCLEOTIDE SEQUENCE [LARGE SCALE GENOMIC DNA]</scope>
    <source>
        <strain evidence="2">PB4641</strain>
    </source>
</reference>
<dbReference type="OrthoDB" id="5854902at2759"/>
<evidence type="ECO:0000313" key="2">
    <source>
        <dbReference type="EMBL" id="EFP03505.1"/>
    </source>
</evidence>
<keyword evidence="3" id="KW-1185">Reference proteome</keyword>
<feature type="transmembrane region" description="Helical" evidence="1">
    <location>
        <begin position="210"/>
        <end position="237"/>
    </location>
</feature>
<dbReference type="InterPro" id="IPR019422">
    <property type="entry name" value="7TM_GPCR_serpentine_rcpt_Srh"/>
</dbReference>
<dbReference type="InterPro" id="IPR053220">
    <property type="entry name" value="Nematode_rcpt-like_serp_H"/>
</dbReference>
<evidence type="ECO:0008006" key="4">
    <source>
        <dbReference type="Google" id="ProtNLM"/>
    </source>
</evidence>
<feature type="transmembrane region" description="Helical" evidence="1">
    <location>
        <begin position="152"/>
        <end position="171"/>
    </location>
</feature>
<accession>E3MIW6</accession>
<keyword evidence="1" id="KW-1133">Transmembrane helix</keyword>
<feature type="transmembrane region" description="Helical" evidence="1">
    <location>
        <begin position="293"/>
        <end position="312"/>
    </location>
</feature>
<dbReference type="OMA" id="EPFIMLA"/>
<sequence>MSDTLSQYFINVYPNLCISDTRFLATKQGLLLVCRTITLLSLPIQLLSAYCILKKTPENMKLVKSSLINLNIMCIVSSITFSFIACPYFCFPFLAGSTIGVFTDWCVPMSVQYCLILAFNYGMIISIIMLFENRSSLITRNKFKIKKISNRLLWIMVNFFGCMGLMAPIFLNLPHQTEAKMAILKILPCPNIEFFTEPILVLAEGSWNTYMIVVCTLTYIVLTLQVLFFTSCCVYYLFISKTSQVSLQTRRIQVRGFYGIFFQTFIPIVLILAPLMILMNRRRDGYDQLENNIMMFTLCSQSGATCLSILLVHTPYRNFIKSIIWKQRESGTPITHVTSDLSLRT</sequence>
<evidence type="ECO:0000256" key="1">
    <source>
        <dbReference type="SAM" id="Phobius"/>
    </source>
</evidence>
<dbReference type="FunCoup" id="E3MIW6">
    <property type="interactions" value="359"/>
</dbReference>
<dbReference type="AlphaFoldDB" id="E3MIW6"/>
<feature type="transmembrane region" description="Helical" evidence="1">
    <location>
        <begin position="74"/>
        <end position="95"/>
    </location>
</feature>
<evidence type="ECO:0000313" key="3">
    <source>
        <dbReference type="Proteomes" id="UP000008281"/>
    </source>
</evidence>
<gene>
    <name evidence="2" type="ORF">CRE_09500</name>
</gene>
<feature type="transmembrane region" description="Helical" evidence="1">
    <location>
        <begin position="110"/>
        <end position="131"/>
    </location>
</feature>
<dbReference type="InParanoid" id="E3MIW6"/>
<feature type="transmembrane region" description="Helical" evidence="1">
    <location>
        <begin position="257"/>
        <end position="278"/>
    </location>
</feature>
<dbReference type="HOGENOM" id="CLU_042960_0_2_1"/>